<comment type="caution">
    <text evidence="4">The sequence shown here is derived from an EMBL/GenBank/DDBJ whole genome shotgun (WGS) entry which is preliminary data.</text>
</comment>
<dbReference type="FunFam" id="1.10.12.10:FF:000001">
    <property type="entry name" value="Probable enoyl-CoA hydratase, mitochondrial"/>
    <property type="match status" value="1"/>
</dbReference>
<proteinExistence type="inferred from homology"/>
<dbReference type="PROSITE" id="PS00166">
    <property type="entry name" value="ENOYL_COA_HYDRATASE"/>
    <property type="match status" value="1"/>
</dbReference>
<dbReference type="Gene3D" id="3.90.226.10">
    <property type="entry name" value="2-enoyl-CoA Hydratase, Chain A, domain 1"/>
    <property type="match status" value="1"/>
</dbReference>
<dbReference type="PANTHER" id="PTHR11941">
    <property type="entry name" value="ENOYL-COA HYDRATASE-RELATED"/>
    <property type="match status" value="1"/>
</dbReference>
<evidence type="ECO:0008006" key="6">
    <source>
        <dbReference type="Google" id="ProtNLM"/>
    </source>
</evidence>
<dbReference type="InterPro" id="IPR014748">
    <property type="entry name" value="Enoyl-CoA_hydra_C"/>
</dbReference>
<evidence type="ECO:0000313" key="4">
    <source>
        <dbReference type="EMBL" id="OIR16610.1"/>
    </source>
</evidence>
<accession>A0A1J5T6W4</accession>
<keyword evidence="2" id="KW-0456">Lyase</keyword>
<dbReference type="InterPro" id="IPR001753">
    <property type="entry name" value="Enoyl-CoA_hydra/iso"/>
</dbReference>
<evidence type="ECO:0000313" key="5">
    <source>
        <dbReference type="Proteomes" id="UP000183815"/>
    </source>
</evidence>
<reference evidence="4 5" key="1">
    <citation type="submission" date="2016-08" db="EMBL/GenBank/DDBJ databases">
        <title>New Insights into Marine Group III Euryarchaeota, from dark to light.</title>
        <authorList>
            <person name="Haro-Moreno J.M."/>
            <person name="Rodriguez-Valera F."/>
            <person name="Lopez-Garcia P."/>
            <person name="Moreira D."/>
            <person name="Martin-Cuadrado A.B."/>
        </authorList>
    </citation>
    <scope>NUCLEOTIDE SEQUENCE [LARGE SCALE GENOMIC DNA]</scope>
    <source>
        <strain evidence="4">CG-Bathy1</strain>
    </source>
</reference>
<evidence type="ECO:0000256" key="2">
    <source>
        <dbReference type="ARBA" id="ARBA00023239"/>
    </source>
</evidence>
<gene>
    <name evidence="4" type="ORF">BEU04_01340</name>
</gene>
<dbReference type="Pfam" id="PF00378">
    <property type="entry name" value="ECH_1"/>
    <property type="match status" value="1"/>
</dbReference>
<dbReference type="PANTHER" id="PTHR11941:SF54">
    <property type="entry name" value="ENOYL-COA HYDRATASE, MITOCHONDRIAL"/>
    <property type="match status" value="1"/>
</dbReference>
<evidence type="ECO:0000256" key="3">
    <source>
        <dbReference type="RuleBase" id="RU003707"/>
    </source>
</evidence>
<dbReference type="CDD" id="cd06558">
    <property type="entry name" value="crotonase-like"/>
    <property type="match status" value="1"/>
</dbReference>
<sequence length="258" mass="28456">MNNNVLIQKENRIGTVIINRPEKLNSLSTDTRKELVNAFKELEGDKDIRIIILSSSECKAFSAGADLKEFASTEKIDTVEMERGWEVTEIIFNLKKPVIAMIDGFCIGGGMELAMACDIRIASEKSKFGQGEINLAIIPGAGGTQRLPRLIGSGRAMEMILSGRMIGAVEAEKYGVVNFVYPSEEIEEATIKIAENIAKKSPFALSRAKSAVNSSLSEPLKKGLEIERTLFVECFVSEDGKEGIRAFVEKREPEYKDK</sequence>
<dbReference type="FunFam" id="3.90.226.10:FF:000009">
    <property type="entry name" value="Carnitinyl-CoA dehydratase"/>
    <property type="match status" value="1"/>
</dbReference>
<dbReference type="GO" id="GO:0006635">
    <property type="term" value="P:fatty acid beta-oxidation"/>
    <property type="evidence" value="ECO:0007669"/>
    <property type="project" value="TreeGrafter"/>
</dbReference>
<dbReference type="InterPro" id="IPR018376">
    <property type="entry name" value="Enoyl-CoA_hyd/isom_CS"/>
</dbReference>
<organism evidence="4 5">
    <name type="scientific">Marine Group III euryarchaeote CG-Bathy1</name>
    <dbReference type="NCBI Taxonomy" id="1889001"/>
    <lineage>
        <taxon>Archaea</taxon>
        <taxon>Methanobacteriati</taxon>
        <taxon>Thermoplasmatota</taxon>
        <taxon>Thermoplasmata</taxon>
        <taxon>Candidatus Thermoprofundales</taxon>
    </lineage>
</organism>
<comment type="similarity">
    <text evidence="1 3">Belongs to the enoyl-CoA hydratase/isomerase family.</text>
</comment>
<dbReference type="Proteomes" id="UP000183815">
    <property type="component" value="Unassembled WGS sequence"/>
</dbReference>
<dbReference type="AlphaFoldDB" id="A0A1J5T6W4"/>
<dbReference type="GO" id="GO:0016836">
    <property type="term" value="F:hydro-lyase activity"/>
    <property type="evidence" value="ECO:0007669"/>
    <property type="project" value="UniProtKB-ARBA"/>
</dbReference>
<dbReference type="InterPro" id="IPR029045">
    <property type="entry name" value="ClpP/crotonase-like_dom_sf"/>
</dbReference>
<name>A0A1J5T6W4_9ARCH</name>
<dbReference type="EMBL" id="MIYU01000012">
    <property type="protein sequence ID" value="OIR16610.1"/>
    <property type="molecule type" value="Genomic_DNA"/>
</dbReference>
<evidence type="ECO:0000256" key="1">
    <source>
        <dbReference type="ARBA" id="ARBA00005254"/>
    </source>
</evidence>
<dbReference type="Gene3D" id="1.10.12.10">
    <property type="entry name" value="Lyase 2-enoyl-coa Hydratase, Chain A, domain 2"/>
    <property type="match status" value="1"/>
</dbReference>
<dbReference type="SUPFAM" id="SSF52096">
    <property type="entry name" value="ClpP/crotonase"/>
    <property type="match status" value="1"/>
</dbReference>
<protein>
    <recommendedName>
        <fullName evidence="6">Crotonase</fullName>
    </recommendedName>
</protein>